<gene>
    <name evidence="1" type="ORF">DIT97_17130</name>
</gene>
<organism evidence="1 2">
    <name type="scientific">Gimesia maris</name>
    <dbReference type="NCBI Taxonomy" id="122"/>
    <lineage>
        <taxon>Bacteria</taxon>
        <taxon>Pseudomonadati</taxon>
        <taxon>Planctomycetota</taxon>
        <taxon>Planctomycetia</taxon>
        <taxon>Planctomycetales</taxon>
        <taxon>Planctomycetaceae</taxon>
        <taxon>Gimesia</taxon>
    </lineage>
</organism>
<accession>A0A3D3R713</accession>
<evidence type="ECO:0000313" key="1">
    <source>
        <dbReference type="EMBL" id="HCO24661.1"/>
    </source>
</evidence>
<evidence type="ECO:0000313" key="2">
    <source>
        <dbReference type="Proteomes" id="UP000263642"/>
    </source>
</evidence>
<name>A0A3D3R713_9PLAN</name>
<dbReference type="AlphaFoldDB" id="A0A3D3R713"/>
<reference evidence="1 2" key="1">
    <citation type="journal article" date="2018" name="Nat. Biotechnol.">
        <title>A standardized bacterial taxonomy based on genome phylogeny substantially revises the tree of life.</title>
        <authorList>
            <person name="Parks D.H."/>
            <person name="Chuvochina M."/>
            <person name="Waite D.W."/>
            <person name="Rinke C."/>
            <person name="Skarshewski A."/>
            <person name="Chaumeil P.A."/>
            <person name="Hugenholtz P."/>
        </authorList>
    </citation>
    <scope>NUCLEOTIDE SEQUENCE [LARGE SCALE GENOMIC DNA]</scope>
    <source>
        <strain evidence="1">UBA9375</strain>
    </source>
</reference>
<dbReference type="Proteomes" id="UP000263642">
    <property type="component" value="Unassembled WGS sequence"/>
</dbReference>
<proteinExistence type="predicted"/>
<protein>
    <submittedName>
        <fullName evidence="1">Uncharacterized protein</fullName>
    </submittedName>
</protein>
<dbReference type="EMBL" id="DQAY01000104">
    <property type="protein sequence ID" value="HCO24661.1"/>
    <property type="molecule type" value="Genomic_DNA"/>
</dbReference>
<comment type="caution">
    <text evidence="1">The sequence shown here is derived from an EMBL/GenBank/DDBJ whole genome shotgun (WGS) entry which is preliminary data.</text>
</comment>
<sequence>MTQSELIRFLEILGAEVFIRRLNPEEGETVSILVECIPEEDTSTDIPGWKHILHLEEHRIG</sequence>